<keyword evidence="1" id="KW-0732">Signal</keyword>
<feature type="signal peptide" evidence="1">
    <location>
        <begin position="1"/>
        <end position="20"/>
    </location>
</feature>
<keyword evidence="3" id="KW-1185">Reference proteome</keyword>
<evidence type="ECO:0000313" key="2">
    <source>
        <dbReference type="EMBL" id="MCC2119683.1"/>
    </source>
</evidence>
<comment type="caution">
    <text evidence="2">The sequence shown here is derived from an EMBL/GenBank/DDBJ whole genome shotgun (WGS) entry which is preliminary data.</text>
</comment>
<accession>A0AAE3D6P5</accession>
<feature type="chain" id="PRO_5042100896" description="Lipoprotein" evidence="1">
    <location>
        <begin position="21"/>
        <end position="164"/>
    </location>
</feature>
<dbReference type="PROSITE" id="PS51257">
    <property type="entry name" value="PROKAR_LIPOPROTEIN"/>
    <property type="match status" value="1"/>
</dbReference>
<evidence type="ECO:0000256" key="1">
    <source>
        <dbReference type="SAM" id="SignalP"/>
    </source>
</evidence>
<proteinExistence type="predicted"/>
<dbReference type="RefSeq" id="WP_022312894.1">
    <property type="nucleotide sequence ID" value="NZ_JAJEPV010000018.1"/>
</dbReference>
<reference evidence="2 3" key="1">
    <citation type="submission" date="2021-10" db="EMBL/GenBank/DDBJ databases">
        <title>Anaerobic single-cell dispensing facilitates the cultivation of human gut bacteria.</title>
        <authorList>
            <person name="Afrizal A."/>
        </authorList>
    </citation>
    <scope>NUCLEOTIDE SEQUENCE [LARGE SCALE GENOMIC DNA]</scope>
    <source>
        <strain evidence="2 3">CLA-AA-H273</strain>
    </source>
</reference>
<sequence>MKKKILALTAGLLTALTLTACGKDPALTQFKEEIDSFCTEISDIDTEINNVDATSENATDELLGYLDQLDSAFQDFAALDFPTEFDYLESLADEASEYMTTAVESYHDAYDNGGYNQLTADYAKENYARAYKRIQIIITFLHGEQPEDVNLTTAEETAAASAAE</sequence>
<dbReference type="EMBL" id="JAJEPV010000018">
    <property type="protein sequence ID" value="MCC2119683.1"/>
    <property type="molecule type" value="Genomic_DNA"/>
</dbReference>
<dbReference type="AlphaFoldDB" id="A0AAE3D6P5"/>
<gene>
    <name evidence="2" type="ORF">LKD75_08815</name>
</gene>
<protein>
    <recommendedName>
        <fullName evidence="4">Lipoprotein</fullName>
    </recommendedName>
</protein>
<evidence type="ECO:0008006" key="4">
    <source>
        <dbReference type="Google" id="ProtNLM"/>
    </source>
</evidence>
<evidence type="ECO:0000313" key="3">
    <source>
        <dbReference type="Proteomes" id="UP001197795"/>
    </source>
</evidence>
<dbReference type="Proteomes" id="UP001197795">
    <property type="component" value="Unassembled WGS sequence"/>
</dbReference>
<name>A0AAE3D6P5_9FIRM</name>
<organism evidence="2 3">
    <name type="scientific">Waltera acetigignens</name>
    <dbReference type="NCBI Taxonomy" id="2981769"/>
    <lineage>
        <taxon>Bacteria</taxon>
        <taxon>Bacillati</taxon>
        <taxon>Bacillota</taxon>
        <taxon>Clostridia</taxon>
        <taxon>Lachnospirales</taxon>
        <taxon>Lachnospiraceae</taxon>
        <taxon>Waltera</taxon>
    </lineage>
</organism>